<comment type="caution">
    <text evidence="1">The sequence shown here is derived from an EMBL/GenBank/DDBJ whole genome shotgun (WGS) entry which is preliminary data.</text>
</comment>
<evidence type="ECO:0008006" key="3">
    <source>
        <dbReference type="Google" id="ProtNLM"/>
    </source>
</evidence>
<dbReference type="EMBL" id="JAQBIE010000003">
    <property type="protein sequence ID" value="MDB6176499.1"/>
    <property type="molecule type" value="Genomic_DNA"/>
</dbReference>
<accession>A0ABT4ZAW7</accession>
<keyword evidence="2" id="KW-1185">Reference proteome</keyword>
<protein>
    <recommendedName>
        <fullName evidence="3">Transposase DDE domain-containing protein</fullName>
    </recommendedName>
</protein>
<evidence type="ECO:0000313" key="1">
    <source>
        <dbReference type="EMBL" id="MDB6176499.1"/>
    </source>
</evidence>
<gene>
    <name evidence="1" type="ORF">PAF17_03150</name>
</gene>
<evidence type="ECO:0000313" key="2">
    <source>
        <dbReference type="Proteomes" id="UP001165641"/>
    </source>
</evidence>
<proteinExistence type="predicted"/>
<name>A0ABT4ZAW7_9RHOB</name>
<dbReference type="RefSeq" id="WP_271887630.1">
    <property type="nucleotide sequence ID" value="NZ_JAQBIE010000003.1"/>
</dbReference>
<sequence length="69" mass="7588">MRQLMAQFDTVAATNGRVCADIDFSLFKGRHRGHIRPMTRMRHIAAASTAPSGALLAVNLRGLLLLTLR</sequence>
<reference evidence="1" key="1">
    <citation type="submission" date="2022-12" db="EMBL/GenBank/DDBJ databases">
        <title>Paracoccus onchidii sp. nov., isolated from a marine invertebrate from the South China Sea.</title>
        <authorList>
            <person name="Xu S."/>
            <person name="Liu Z."/>
            <person name="Xu Y."/>
        </authorList>
    </citation>
    <scope>NUCLEOTIDE SEQUENCE</scope>
    <source>
        <strain evidence="1">Z330</strain>
    </source>
</reference>
<organism evidence="1 2">
    <name type="scientific">Paracoccus onchidii</name>
    <dbReference type="NCBI Taxonomy" id="3017813"/>
    <lineage>
        <taxon>Bacteria</taxon>
        <taxon>Pseudomonadati</taxon>
        <taxon>Pseudomonadota</taxon>
        <taxon>Alphaproteobacteria</taxon>
        <taxon>Rhodobacterales</taxon>
        <taxon>Paracoccaceae</taxon>
        <taxon>Paracoccus</taxon>
    </lineage>
</organism>
<dbReference type="Proteomes" id="UP001165641">
    <property type="component" value="Unassembled WGS sequence"/>
</dbReference>